<feature type="non-terminal residue" evidence="1">
    <location>
        <position position="50"/>
    </location>
</feature>
<organism evidence="1 2">
    <name type="scientific">Guyanagaster necrorhizus</name>
    <dbReference type="NCBI Taxonomy" id="856835"/>
    <lineage>
        <taxon>Eukaryota</taxon>
        <taxon>Fungi</taxon>
        <taxon>Dikarya</taxon>
        <taxon>Basidiomycota</taxon>
        <taxon>Agaricomycotina</taxon>
        <taxon>Agaricomycetes</taxon>
        <taxon>Agaricomycetidae</taxon>
        <taxon>Agaricales</taxon>
        <taxon>Marasmiineae</taxon>
        <taxon>Physalacriaceae</taxon>
        <taxon>Guyanagaster</taxon>
    </lineage>
</organism>
<sequence>RFGLKVMKEQVMLDTWNGLIFEQNGEKLLDDWIWTARVLVDTSSHHNQNR</sequence>
<protein>
    <submittedName>
        <fullName evidence="1">Uncharacterized protein</fullName>
    </submittedName>
</protein>
<proteinExistence type="predicted"/>
<gene>
    <name evidence="1" type="ORF">BT62DRAFT_861919</name>
</gene>
<dbReference type="AlphaFoldDB" id="A0A9P8AML8"/>
<evidence type="ECO:0000313" key="2">
    <source>
        <dbReference type="Proteomes" id="UP000812287"/>
    </source>
</evidence>
<feature type="non-terminal residue" evidence="1">
    <location>
        <position position="1"/>
    </location>
</feature>
<dbReference type="RefSeq" id="XP_043033472.1">
    <property type="nucleotide sequence ID" value="XM_043182501.1"/>
</dbReference>
<dbReference type="OrthoDB" id="3262992at2759"/>
<name>A0A9P8AML8_9AGAR</name>
<comment type="caution">
    <text evidence="1">The sequence shown here is derived from an EMBL/GenBank/DDBJ whole genome shotgun (WGS) entry which is preliminary data.</text>
</comment>
<reference evidence="1" key="1">
    <citation type="submission" date="2020-11" db="EMBL/GenBank/DDBJ databases">
        <title>Adaptations for nitrogen fixation in a non-lichenized fungal sporocarp promotes dispersal by wood-feeding termites.</title>
        <authorList>
            <consortium name="DOE Joint Genome Institute"/>
            <person name="Koch R.A."/>
            <person name="Yoon G."/>
            <person name="Arayal U."/>
            <person name="Lail K."/>
            <person name="Amirebrahimi M."/>
            <person name="Labutti K."/>
            <person name="Lipzen A."/>
            <person name="Riley R."/>
            <person name="Barry K."/>
            <person name="Henrissat B."/>
            <person name="Grigoriev I.V."/>
            <person name="Herr J.R."/>
            <person name="Aime M.C."/>
        </authorList>
    </citation>
    <scope>NUCLEOTIDE SEQUENCE</scope>
    <source>
        <strain evidence="1">MCA 3950</strain>
    </source>
</reference>
<dbReference type="Proteomes" id="UP000812287">
    <property type="component" value="Unassembled WGS sequence"/>
</dbReference>
<evidence type="ECO:0000313" key="1">
    <source>
        <dbReference type="EMBL" id="KAG7439972.1"/>
    </source>
</evidence>
<keyword evidence="2" id="KW-1185">Reference proteome</keyword>
<dbReference type="GeneID" id="66104798"/>
<dbReference type="EMBL" id="MU250579">
    <property type="protein sequence ID" value="KAG7439972.1"/>
    <property type="molecule type" value="Genomic_DNA"/>
</dbReference>
<accession>A0A9P8AML8</accession>